<dbReference type="AlphaFoldDB" id="A0A5E7MJP9"/>
<accession>A0A5E7MJP9</accession>
<proteinExistence type="predicted"/>
<name>A0A5E7MJP9_PSEFL</name>
<dbReference type="Proteomes" id="UP000377224">
    <property type="component" value="Unassembled WGS sequence"/>
</dbReference>
<evidence type="ECO:0008006" key="3">
    <source>
        <dbReference type="Google" id="ProtNLM"/>
    </source>
</evidence>
<organism evidence="1 2">
    <name type="scientific">Pseudomonas fluorescens</name>
    <dbReference type="NCBI Taxonomy" id="294"/>
    <lineage>
        <taxon>Bacteria</taxon>
        <taxon>Pseudomonadati</taxon>
        <taxon>Pseudomonadota</taxon>
        <taxon>Gammaproteobacteria</taxon>
        <taxon>Pseudomonadales</taxon>
        <taxon>Pseudomonadaceae</taxon>
        <taxon>Pseudomonas</taxon>
    </lineage>
</organism>
<reference evidence="1 2" key="1">
    <citation type="submission" date="2019-09" db="EMBL/GenBank/DDBJ databases">
        <authorList>
            <person name="Chandra G."/>
            <person name="Truman W A."/>
        </authorList>
    </citation>
    <scope>NUCLEOTIDE SEQUENCE [LARGE SCALE GENOMIC DNA]</scope>
    <source>
        <strain evidence="1">PS896</strain>
    </source>
</reference>
<protein>
    <recommendedName>
        <fullName evidence="3">AraC family transcriptional regulator</fullName>
    </recommendedName>
</protein>
<sequence>MHCQRSVLRDQPLFFCYQSGYPETLQEQWQTDIYVPLQ</sequence>
<evidence type="ECO:0000313" key="2">
    <source>
        <dbReference type="Proteomes" id="UP000377224"/>
    </source>
</evidence>
<dbReference type="EMBL" id="CABVIN010000005">
    <property type="protein sequence ID" value="VVP24958.1"/>
    <property type="molecule type" value="Genomic_DNA"/>
</dbReference>
<evidence type="ECO:0000313" key="1">
    <source>
        <dbReference type="EMBL" id="VVP24958.1"/>
    </source>
</evidence>
<gene>
    <name evidence="1" type="ORF">PS896_04044</name>
</gene>